<dbReference type="AlphaFoldDB" id="A0A1I1WDL8"/>
<dbReference type="Proteomes" id="UP000199672">
    <property type="component" value="Unassembled WGS sequence"/>
</dbReference>
<dbReference type="InterPro" id="IPR013783">
    <property type="entry name" value="Ig-like_fold"/>
</dbReference>
<dbReference type="Pfam" id="PF03629">
    <property type="entry name" value="SASA"/>
    <property type="match status" value="1"/>
</dbReference>
<dbReference type="OrthoDB" id="9803578at2"/>
<dbReference type="SUPFAM" id="SSF52266">
    <property type="entry name" value="SGNH hydrolase"/>
    <property type="match status" value="1"/>
</dbReference>
<dbReference type="PANTHER" id="PTHR48098">
    <property type="entry name" value="ENTEROCHELIN ESTERASE-RELATED"/>
    <property type="match status" value="1"/>
</dbReference>
<dbReference type="InterPro" id="IPR014756">
    <property type="entry name" value="Ig_E-set"/>
</dbReference>
<gene>
    <name evidence="3" type="ORF">SAMN05216297_11511</name>
</gene>
<dbReference type="PANTHER" id="PTHR48098:SF1">
    <property type="entry name" value="DIACYLGLYCEROL ACYLTRANSFERASE_MYCOLYLTRANSFERASE AG85A"/>
    <property type="match status" value="1"/>
</dbReference>
<dbReference type="Gene3D" id="3.40.50.1820">
    <property type="entry name" value="alpha/beta hydrolase"/>
    <property type="match status" value="2"/>
</dbReference>
<dbReference type="InterPro" id="IPR036514">
    <property type="entry name" value="SGNH_hydro_sf"/>
</dbReference>
<dbReference type="STRING" id="739143.SAMN05216297_11511"/>
<keyword evidence="4" id="KW-1185">Reference proteome</keyword>
<dbReference type="GO" id="GO:0016747">
    <property type="term" value="F:acyltransferase activity, transferring groups other than amino-acyl groups"/>
    <property type="evidence" value="ECO:0007669"/>
    <property type="project" value="TreeGrafter"/>
</dbReference>
<evidence type="ECO:0000313" key="4">
    <source>
        <dbReference type="Proteomes" id="UP000199672"/>
    </source>
</evidence>
<evidence type="ECO:0000256" key="1">
    <source>
        <dbReference type="ARBA" id="ARBA00022801"/>
    </source>
</evidence>
<evidence type="ECO:0000313" key="3">
    <source>
        <dbReference type="EMBL" id="SFD93244.1"/>
    </source>
</evidence>
<keyword evidence="1" id="KW-0378">Hydrolase</keyword>
<dbReference type="SUPFAM" id="SSF53474">
    <property type="entry name" value="alpha/beta-Hydrolases"/>
    <property type="match status" value="2"/>
</dbReference>
<dbReference type="SUPFAM" id="SSF81296">
    <property type="entry name" value="E set domains"/>
    <property type="match status" value="1"/>
</dbReference>
<reference evidence="4" key="1">
    <citation type="submission" date="2016-10" db="EMBL/GenBank/DDBJ databases">
        <authorList>
            <person name="Varghese N."/>
            <person name="Submissions S."/>
        </authorList>
    </citation>
    <scope>NUCLEOTIDE SEQUENCE [LARGE SCALE GENOMIC DNA]</scope>
    <source>
        <strain evidence="4">CGMCC 1.10370</strain>
    </source>
</reference>
<dbReference type="RefSeq" id="WP_091497956.1">
    <property type="nucleotide sequence ID" value="NZ_FOMH01000015.1"/>
</dbReference>
<organism evidence="3 4">
    <name type="scientific">Flavobacterium phragmitis</name>
    <dbReference type="NCBI Taxonomy" id="739143"/>
    <lineage>
        <taxon>Bacteria</taxon>
        <taxon>Pseudomonadati</taxon>
        <taxon>Bacteroidota</taxon>
        <taxon>Flavobacteriia</taxon>
        <taxon>Flavobacteriales</taxon>
        <taxon>Flavobacteriaceae</taxon>
        <taxon>Flavobacterium</taxon>
    </lineage>
</organism>
<dbReference type="Pfam" id="PF00756">
    <property type="entry name" value="Esterase"/>
    <property type="match status" value="2"/>
</dbReference>
<name>A0A1I1WDL8_9FLAO</name>
<dbReference type="InterPro" id="IPR029058">
    <property type="entry name" value="AB_hydrolase_fold"/>
</dbReference>
<feature type="domain" description="Sialate O-acetylesterase" evidence="2">
    <location>
        <begin position="27"/>
        <end position="273"/>
    </location>
</feature>
<evidence type="ECO:0000259" key="2">
    <source>
        <dbReference type="Pfam" id="PF03629"/>
    </source>
</evidence>
<dbReference type="EMBL" id="FOMH01000015">
    <property type="protein sequence ID" value="SFD93244.1"/>
    <property type="molecule type" value="Genomic_DNA"/>
</dbReference>
<dbReference type="Gene3D" id="3.40.50.1110">
    <property type="entry name" value="SGNH hydrolase"/>
    <property type="match status" value="1"/>
</dbReference>
<dbReference type="InterPro" id="IPR050583">
    <property type="entry name" value="Mycobacterial_A85_antigen"/>
</dbReference>
<dbReference type="GO" id="GO:0016788">
    <property type="term" value="F:hydrolase activity, acting on ester bonds"/>
    <property type="evidence" value="ECO:0007669"/>
    <property type="project" value="UniProtKB-ARBA"/>
</dbReference>
<sequence length="905" mass="101253">MKSIIRFFAIAVIFLTGQNGYSQDPNFHVYLSFGQSNMEGAAPIEAEDKINVDPRFQVLEAVNCPDLNREMGKWYTAIPPLCRCKTGLTLTDNFGRTMVANLPKNIKVGVVNVAVGGCKIELFDKDNFDNYMKTAPDWMLGMIKEYNGSPYARLVEMAKIAQKKGVIKGILLHQGESNTGDTLWPKKVKIVYDNLMKDLNLDPKKVPLLSGETVHEEQKGKCASMNKIIATLPQTIPTSYIISSKGCAVAPDFLHFSAAGYRDLGKRYAEKMLLLLGYKTNNTNDPFIVQAPVGFDQLNPAVPAGKVETVSYDSKTVGTVRKATIYTPPGFSKNKKYPVLYLLHGIGGDEKEWLNGGSPQIILDNLYAEGKLEPMIVVMPNGRAMKDDSATGNIMAPDKVQAFADFEKDLLKDLIPFIEKKYNVYKDREHRAIAGLSMGGGQSLNFGLTNLDKFAWIGGFSSAPNTKKTEELVPNPEETKKKLKLLWISCGDNDWLLENSKRTHDYLFKNNVPHIYYLEPGVHDFKVWKNSLYMFSQLLFKPVDESNFAKYTVLGTTAQTNIRNAKYPQILPDNRVIFKVNAPEASKVQIDLGRKYDMQKDGQGAWNLTTDVINGGFNYYSLLIDGVAVADPSSETFYGMGRMASGIEIPKRDGDFYELKTVPHGEVRIMKYFSKGTNSWREMYVYTPPGYETSSEKFPVLYLLHGGGEDQRGWSTQGKANLILDNLIAENKAKKMLIVMLDGNMGNTGGIAGFGEETLKAFENELKNGAIPFVESNFKVATDSKNRALAGLSMGGLQTLYAGIKNSNMFSSLGVFSSGWWANNPKLSDPQYEFIKNNAQSINANLKDFWISMGGKEDIAYENCKIMMQKFDQFGIKYNYSEYSGGHTWPVWRHDLFLYSQLLFK</sequence>
<dbReference type="CDD" id="cd02858">
    <property type="entry name" value="E_set_Esterase_N"/>
    <property type="match status" value="1"/>
</dbReference>
<protein>
    <submittedName>
        <fullName evidence="3">Enterochelin esterase</fullName>
    </submittedName>
</protein>
<proteinExistence type="predicted"/>
<dbReference type="InterPro" id="IPR000801">
    <property type="entry name" value="Esterase-like"/>
</dbReference>
<accession>A0A1I1WDL8</accession>
<dbReference type="InterPro" id="IPR005181">
    <property type="entry name" value="SASA"/>
</dbReference>
<dbReference type="Gene3D" id="2.60.40.10">
    <property type="entry name" value="Immunoglobulins"/>
    <property type="match status" value="1"/>
</dbReference>